<comment type="similarity">
    <text evidence="1">Belongs to the UPF0047 family.</text>
</comment>
<name>A0A382GTT5_9ZZZZ</name>
<dbReference type="SUPFAM" id="SSF111038">
    <property type="entry name" value="YjbQ-like"/>
    <property type="match status" value="1"/>
</dbReference>
<evidence type="ECO:0008006" key="3">
    <source>
        <dbReference type="Google" id="ProtNLM"/>
    </source>
</evidence>
<dbReference type="InterPro" id="IPR035917">
    <property type="entry name" value="YjbQ-like_sf"/>
</dbReference>
<dbReference type="PIRSF" id="PIRSF004681">
    <property type="entry name" value="UCP004681"/>
    <property type="match status" value="1"/>
</dbReference>
<dbReference type="EMBL" id="UINC01057132">
    <property type="protein sequence ID" value="SVB77963.1"/>
    <property type="molecule type" value="Genomic_DNA"/>
</dbReference>
<dbReference type="Gene3D" id="2.60.120.460">
    <property type="entry name" value="YjbQ-like"/>
    <property type="match status" value="1"/>
</dbReference>
<dbReference type="AlphaFoldDB" id="A0A382GTT5"/>
<reference evidence="2" key="1">
    <citation type="submission" date="2018-05" db="EMBL/GenBank/DDBJ databases">
        <authorList>
            <person name="Lanie J.A."/>
            <person name="Ng W.-L."/>
            <person name="Kazmierczak K.M."/>
            <person name="Andrzejewski T.M."/>
            <person name="Davidsen T.M."/>
            <person name="Wayne K.J."/>
            <person name="Tettelin H."/>
            <person name="Glass J.I."/>
            <person name="Rusch D."/>
            <person name="Podicherti R."/>
            <person name="Tsui H.-C.T."/>
            <person name="Winkler M.E."/>
        </authorList>
    </citation>
    <scope>NUCLEOTIDE SEQUENCE</scope>
</reference>
<gene>
    <name evidence="2" type="ORF">METZ01_LOCUS230817</name>
</gene>
<proteinExistence type="inferred from homology"/>
<accession>A0A382GTT5</accession>
<sequence length="143" mass="16123">MEIPVQQASHELSTSTKGKGLYNITREIKLWVTQQKFSTGLLTIFIPHTSASIIIQENADPDVLHDLTKFFQQLVPDGSANYLHCSEGPDDMPAHIRSSLTQTQISIPVNSGSPSLGTWQDIYLFEHRRQPHTRKIHLHLIGE</sequence>
<dbReference type="NCBIfam" id="TIGR00149">
    <property type="entry name" value="TIGR00149_YjbQ"/>
    <property type="match status" value="1"/>
</dbReference>
<evidence type="ECO:0000256" key="1">
    <source>
        <dbReference type="ARBA" id="ARBA00005534"/>
    </source>
</evidence>
<evidence type="ECO:0000313" key="2">
    <source>
        <dbReference type="EMBL" id="SVB77963.1"/>
    </source>
</evidence>
<protein>
    <recommendedName>
        <fullName evidence="3">Secondary thiamine-phosphate synthase enzyme</fullName>
    </recommendedName>
</protein>
<dbReference type="InterPro" id="IPR001602">
    <property type="entry name" value="UPF0047_YjbQ-like"/>
</dbReference>
<organism evidence="2">
    <name type="scientific">marine metagenome</name>
    <dbReference type="NCBI Taxonomy" id="408172"/>
    <lineage>
        <taxon>unclassified sequences</taxon>
        <taxon>metagenomes</taxon>
        <taxon>ecological metagenomes</taxon>
    </lineage>
</organism>
<dbReference type="Pfam" id="PF01894">
    <property type="entry name" value="YjbQ"/>
    <property type="match status" value="1"/>
</dbReference>
<dbReference type="PANTHER" id="PTHR30615:SF8">
    <property type="entry name" value="UPF0047 PROTEIN C4A8.02C"/>
    <property type="match status" value="1"/>
</dbReference>
<dbReference type="PANTHER" id="PTHR30615">
    <property type="entry name" value="UNCHARACTERIZED PROTEIN YJBQ-RELATED"/>
    <property type="match status" value="1"/>
</dbReference>